<sequence>MSNNQPTIPPSHPRLRTQFGILFGFVGIFIVVIVCFGVSWRLWNIRAERREEERRQRLLEEGWGLRDGVGEKGKERVVRDFRVEREDREDAVVEEE</sequence>
<dbReference type="AlphaFoldDB" id="A0A2J6RL65"/>
<protein>
    <recommendedName>
        <fullName evidence="4">Transmembrane protein</fullName>
    </recommendedName>
</protein>
<keyword evidence="1" id="KW-0812">Transmembrane</keyword>
<dbReference type="Proteomes" id="UP000235786">
    <property type="component" value="Unassembled WGS sequence"/>
</dbReference>
<evidence type="ECO:0000313" key="3">
    <source>
        <dbReference type="Proteomes" id="UP000235786"/>
    </source>
</evidence>
<accession>A0A2J6RL65</accession>
<evidence type="ECO:0000313" key="2">
    <source>
        <dbReference type="EMBL" id="PMD39263.1"/>
    </source>
</evidence>
<name>A0A2J6RL65_HYAVF</name>
<evidence type="ECO:0008006" key="4">
    <source>
        <dbReference type="Google" id="ProtNLM"/>
    </source>
</evidence>
<keyword evidence="1" id="KW-1133">Transmembrane helix</keyword>
<dbReference type="EMBL" id="KZ613947">
    <property type="protein sequence ID" value="PMD39263.1"/>
    <property type="molecule type" value="Genomic_DNA"/>
</dbReference>
<gene>
    <name evidence="2" type="ORF">L207DRAFT_513748</name>
</gene>
<feature type="transmembrane region" description="Helical" evidence="1">
    <location>
        <begin position="20"/>
        <end position="43"/>
    </location>
</feature>
<keyword evidence="1" id="KW-0472">Membrane</keyword>
<organism evidence="2 3">
    <name type="scientific">Hyaloscypha variabilis (strain UAMH 11265 / GT02V1 / F)</name>
    <name type="common">Meliniomyces variabilis</name>
    <dbReference type="NCBI Taxonomy" id="1149755"/>
    <lineage>
        <taxon>Eukaryota</taxon>
        <taxon>Fungi</taxon>
        <taxon>Dikarya</taxon>
        <taxon>Ascomycota</taxon>
        <taxon>Pezizomycotina</taxon>
        <taxon>Leotiomycetes</taxon>
        <taxon>Helotiales</taxon>
        <taxon>Hyaloscyphaceae</taxon>
        <taxon>Hyaloscypha</taxon>
        <taxon>Hyaloscypha variabilis</taxon>
    </lineage>
</organism>
<keyword evidence="3" id="KW-1185">Reference proteome</keyword>
<reference evidence="2 3" key="1">
    <citation type="submission" date="2016-04" db="EMBL/GenBank/DDBJ databases">
        <title>A degradative enzymes factory behind the ericoid mycorrhizal symbiosis.</title>
        <authorList>
            <consortium name="DOE Joint Genome Institute"/>
            <person name="Martino E."/>
            <person name="Morin E."/>
            <person name="Grelet G."/>
            <person name="Kuo A."/>
            <person name="Kohler A."/>
            <person name="Daghino S."/>
            <person name="Barry K."/>
            <person name="Choi C."/>
            <person name="Cichocki N."/>
            <person name="Clum A."/>
            <person name="Copeland A."/>
            <person name="Hainaut M."/>
            <person name="Haridas S."/>
            <person name="Labutti K."/>
            <person name="Lindquist E."/>
            <person name="Lipzen A."/>
            <person name="Khouja H.-R."/>
            <person name="Murat C."/>
            <person name="Ohm R."/>
            <person name="Olson A."/>
            <person name="Spatafora J."/>
            <person name="Veneault-Fourrey C."/>
            <person name="Henrissat B."/>
            <person name="Grigoriev I."/>
            <person name="Martin F."/>
            <person name="Perotto S."/>
        </authorList>
    </citation>
    <scope>NUCLEOTIDE SEQUENCE [LARGE SCALE GENOMIC DNA]</scope>
    <source>
        <strain evidence="2 3">F</strain>
    </source>
</reference>
<proteinExistence type="predicted"/>
<evidence type="ECO:0000256" key="1">
    <source>
        <dbReference type="SAM" id="Phobius"/>
    </source>
</evidence>